<protein>
    <submittedName>
        <fullName evidence="2">Uncharacterized protein</fullName>
    </submittedName>
</protein>
<gene>
    <name evidence="2" type="ordered locus">Mnod_1570</name>
</gene>
<evidence type="ECO:0000256" key="1">
    <source>
        <dbReference type="SAM" id="SignalP"/>
    </source>
</evidence>
<organism evidence="2 3">
    <name type="scientific">Methylobacterium nodulans (strain LMG 21967 / CNCM I-2342 / ORS 2060)</name>
    <dbReference type="NCBI Taxonomy" id="460265"/>
    <lineage>
        <taxon>Bacteria</taxon>
        <taxon>Pseudomonadati</taxon>
        <taxon>Pseudomonadota</taxon>
        <taxon>Alphaproteobacteria</taxon>
        <taxon>Hyphomicrobiales</taxon>
        <taxon>Methylobacteriaceae</taxon>
        <taxon>Methylobacterium</taxon>
    </lineage>
</organism>
<feature type="signal peptide" evidence="1">
    <location>
        <begin position="1"/>
        <end position="27"/>
    </location>
</feature>
<dbReference type="AlphaFoldDB" id="B8IPR2"/>
<proteinExistence type="predicted"/>
<dbReference type="EMBL" id="CP001349">
    <property type="protein sequence ID" value="ACL56562.1"/>
    <property type="molecule type" value="Genomic_DNA"/>
</dbReference>
<dbReference type="KEGG" id="mno:Mnod_1570"/>
<sequence>MTRTWKASAAAAALIMGGLIFGGEANATPLGPMLPGASQGRSTITDVRWVCGPWGCHWRPGWYGPRPYWGRRCWWHPTPWGPRRVCRVW</sequence>
<dbReference type="Proteomes" id="UP000008207">
    <property type="component" value="Chromosome"/>
</dbReference>
<feature type="chain" id="PRO_5002871825" evidence="1">
    <location>
        <begin position="28"/>
        <end position="89"/>
    </location>
</feature>
<dbReference type="HOGENOM" id="CLU_2451195_0_0_5"/>
<evidence type="ECO:0000313" key="2">
    <source>
        <dbReference type="EMBL" id="ACL56562.1"/>
    </source>
</evidence>
<keyword evidence="1" id="KW-0732">Signal</keyword>
<evidence type="ECO:0000313" key="3">
    <source>
        <dbReference type="Proteomes" id="UP000008207"/>
    </source>
</evidence>
<keyword evidence="3" id="KW-1185">Reference proteome</keyword>
<name>B8IPR2_METNO</name>
<reference evidence="2 3" key="1">
    <citation type="submission" date="2009-01" db="EMBL/GenBank/DDBJ databases">
        <title>Complete sequence of chromosome of Methylobacterium nodulans ORS 2060.</title>
        <authorList>
            <consortium name="US DOE Joint Genome Institute"/>
            <person name="Lucas S."/>
            <person name="Copeland A."/>
            <person name="Lapidus A."/>
            <person name="Glavina del Rio T."/>
            <person name="Dalin E."/>
            <person name="Tice H."/>
            <person name="Bruce D."/>
            <person name="Goodwin L."/>
            <person name="Pitluck S."/>
            <person name="Sims D."/>
            <person name="Brettin T."/>
            <person name="Detter J.C."/>
            <person name="Han C."/>
            <person name="Larimer F."/>
            <person name="Land M."/>
            <person name="Hauser L."/>
            <person name="Kyrpides N."/>
            <person name="Ivanova N."/>
            <person name="Marx C.J."/>
            <person name="Richardson P."/>
        </authorList>
    </citation>
    <scope>NUCLEOTIDE SEQUENCE [LARGE SCALE GENOMIC DNA]</scope>
    <source>
        <strain evidence="3">LMG 21967 / CNCM I-2342 / ORS 2060</strain>
    </source>
</reference>
<accession>B8IPR2</accession>